<organism evidence="1 2">
    <name type="scientific">Purpureocillium lilacinum</name>
    <name type="common">Paecilomyces lilacinus</name>
    <dbReference type="NCBI Taxonomy" id="33203"/>
    <lineage>
        <taxon>Eukaryota</taxon>
        <taxon>Fungi</taxon>
        <taxon>Dikarya</taxon>
        <taxon>Ascomycota</taxon>
        <taxon>Pezizomycotina</taxon>
        <taxon>Sordariomycetes</taxon>
        <taxon>Hypocreomycetidae</taxon>
        <taxon>Hypocreales</taxon>
        <taxon>Ophiocordycipitaceae</taxon>
        <taxon>Purpureocillium</taxon>
    </lineage>
</organism>
<proteinExistence type="predicted"/>
<name>A0ACC4DTX2_PURLI</name>
<keyword evidence="2" id="KW-1185">Reference proteome</keyword>
<evidence type="ECO:0000313" key="2">
    <source>
        <dbReference type="Proteomes" id="UP001638806"/>
    </source>
</evidence>
<comment type="caution">
    <text evidence="1">The sequence shown here is derived from an EMBL/GenBank/DDBJ whole genome shotgun (WGS) entry which is preliminary data.</text>
</comment>
<sequence length="231" mass="24970">MSLGTAIQLSESSVFFGSQCPRVCPKYSVHHCTGTATVSVLRCAPGCQGPAERRSRRRSAPACPPAVGSDVEVGAAGVAAAGARLAGAWIRCGSGHVHLHRRHRPPLGPCRPHLDTVKSPPLLSSFRHTLLCTRRSEHSPTVRREKARPCDAARRIKSAALFLNHFLIIIIIVAVVPQASPRPPTPLNAPLTSSLWPSAASCLELQLNPRRRSLARLIDVDQASRAIYQWT</sequence>
<protein>
    <submittedName>
        <fullName evidence="1">Uncharacterized protein</fullName>
    </submittedName>
</protein>
<gene>
    <name evidence="1" type="ORF">ACCO45_004664</name>
</gene>
<evidence type="ECO:0000313" key="1">
    <source>
        <dbReference type="EMBL" id="KAL3959547.1"/>
    </source>
</evidence>
<dbReference type="Proteomes" id="UP001638806">
    <property type="component" value="Unassembled WGS sequence"/>
</dbReference>
<dbReference type="EMBL" id="JBGNUJ010000004">
    <property type="protein sequence ID" value="KAL3959547.1"/>
    <property type="molecule type" value="Genomic_DNA"/>
</dbReference>
<reference evidence="1" key="1">
    <citation type="submission" date="2024-12" db="EMBL/GenBank/DDBJ databases">
        <title>Comparative genomics and development of molecular markers within Purpureocillium lilacinum and among Purpureocillium species.</title>
        <authorList>
            <person name="Yeh Z.-Y."/>
            <person name="Ni N.-T."/>
            <person name="Lo P.-H."/>
            <person name="Mushyakhwo K."/>
            <person name="Lin C.-F."/>
            <person name="Nai Y.-S."/>
        </authorList>
    </citation>
    <scope>NUCLEOTIDE SEQUENCE</scope>
    <source>
        <strain evidence="1">NCHU-NPUST-175</strain>
    </source>
</reference>
<accession>A0ACC4DTX2</accession>